<reference evidence="4 5" key="1">
    <citation type="journal article" date="2015" name="Nature">
        <title>rRNA introns, odd ribosomes, and small enigmatic genomes across a large radiation of phyla.</title>
        <authorList>
            <person name="Brown C.T."/>
            <person name="Hug L.A."/>
            <person name="Thomas B.C."/>
            <person name="Sharon I."/>
            <person name="Castelle C.J."/>
            <person name="Singh A."/>
            <person name="Wilkins M.J."/>
            <person name="Williams K.H."/>
            <person name="Banfield J.F."/>
        </authorList>
    </citation>
    <scope>NUCLEOTIDE SEQUENCE [LARGE SCALE GENOMIC DNA]</scope>
</reference>
<dbReference type="GO" id="GO:0016787">
    <property type="term" value="F:hydrolase activity"/>
    <property type="evidence" value="ECO:0007669"/>
    <property type="project" value="UniProtKB-KW"/>
</dbReference>
<dbReference type="Proteomes" id="UP000034032">
    <property type="component" value="Unassembled WGS sequence"/>
</dbReference>
<evidence type="ECO:0000313" key="4">
    <source>
        <dbReference type="EMBL" id="KKT81852.1"/>
    </source>
</evidence>
<evidence type="ECO:0000256" key="2">
    <source>
        <dbReference type="ARBA" id="ARBA00022801"/>
    </source>
</evidence>
<dbReference type="InterPro" id="IPR020084">
    <property type="entry name" value="NUDIX_hydrolase_CS"/>
</dbReference>
<organism evidence="4 5">
    <name type="scientific">Candidatus Yanofskybacteria bacterium GW2011_GWA2_44_9</name>
    <dbReference type="NCBI Taxonomy" id="1619025"/>
    <lineage>
        <taxon>Bacteria</taxon>
        <taxon>Candidatus Yanofskyibacteriota</taxon>
    </lineage>
</organism>
<feature type="domain" description="Nudix hydrolase" evidence="3">
    <location>
        <begin position="11"/>
        <end position="140"/>
    </location>
</feature>
<name>A0A0G1MM13_9BACT</name>
<dbReference type="PANTHER" id="PTHR43046:SF14">
    <property type="entry name" value="MUTT_NUDIX FAMILY PROTEIN"/>
    <property type="match status" value="1"/>
</dbReference>
<dbReference type="InterPro" id="IPR000086">
    <property type="entry name" value="NUDIX_hydrolase_dom"/>
</dbReference>
<dbReference type="SUPFAM" id="SSF55811">
    <property type="entry name" value="Nudix"/>
    <property type="match status" value="1"/>
</dbReference>
<dbReference type="AlphaFoldDB" id="A0A0G1MM13"/>
<protein>
    <submittedName>
        <fullName evidence="4">NUDIX hydrolase</fullName>
    </submittedName>
</protein>
<comment type="cofactor">
    <cofactor evidence="1">
        <name>Mg(2+)</name>
        <dbReference type="ChEBI" id="CHEBI:18420"/>
    </cofactor>
</comment>
<dbReference type="EMBL" id="LCJR01000014">
    <property type="protein sequence ID" value="KKT81852.1"/>
    <property type="molecule type" value="Genomic_DNA"/>
</dbReference>
<dbReference type="PANTHER" id="PTHR43046">
    <property type="entry name" value="GDP-MANNOSE MANNOSYL HYDROLASE"/>
    <property type="match status" value="1"/>
</dbReference>
<sequence length="145" mass="16978">MKKSQHFPEAFYRVTVRGLMQDGDKFLLGHHKDSTWETFGGGLDFGEDPREALRREILEEVGCEVSYISERPVLALPHIVHDRRGMDWFYNFPIYYSIKFDISKFDPSLQYSELKWFTLEQIQTLPIFEGEEGIKQGLKTLLGNE</sequence>
<gene>
    <name evidence="4" type="ORF">UW79_C0014G0004</name>
</gene>
<comment type="caution">
    <text evidence="4">The sequence shown here is derived from an EMBL/GenBank/DDBJ whole genome shotgun (WGS) entry which is preliminary data.</text>
</comment>
<keyword evidence="2 4" id="KW-0378">Hydrolase</keyword>
<evidence type="ECO:0000256" key="1">
    <source>
        <dbReference type="ARBA" id="ARBA00001946"/>
    </source>
</evidence>
<dbReference type="PROSITE" id="PS51462">
    <property type="entry name" value="NUDIX"/>
    <property type="match status" value="1"/>
</dbReference>
<evidence type="ECO:0000259" key="3">
    <source>
        <dbReference type="PROSITE" id="PS51462"/>
    </source>
</evidence>
<proteinExistence type="predicted"/>
<dbReference type="Gene3D" id="3.90.79.10">
    <property type="entry name" value="Nucleoside Triphosphate Pyrophosphohydrolase"/>
    <property type="match status" value="1"/>
</dbReference>
<dbReference type="PROSITE" id="PS00893">
    <property type="entry name" value="NUDIX_BOX"/>
    <property type="match status" value="1"/>
</dbReference>
<dbReference type="Pfam" id="PF00293">
    <property type="entry name" value="NUDIX"/>
    <property type="match status" value="1"/>
</dbReference>
<dbReference type="CDD" id="cd02883">
    <property type="entry name" value="NUDIX_Hydrolase"/>
    <property type="match status" value="1"/>
</dbReference>
<evidence type="ECO:0000313" key="5">
    <source>
        <dbReference type="Proteomes" id="UP000034032"/>
    </source>
</evidence>
<accession>A0A0G1MM13</accession>
<dbReference type="InterPro" id="IPR015797">
    <property type="entry name" value="NUDIX_hydrolase-like_dom_sf"/>
</dbReference>